<dbReference type="SUPFAM" id="SSF49899">
    <property type="entry name" value="Concanavalin A-like lectins/glucanases"/>
    <property type="match status" value="1"/>
</dbReference>
<accession>A0ABZ1WFH6</accession>
<name>A0ABZ1WFH6_9ACTN</name>
<keyword evidence="2" id="KW-1015">Disulfide bond</keyword>
<dbReference type="InterPro" id="IPR006558">
    <property type="entry name" value="LamG-like"/>
</dbReference>
<reference evidence="7 8" key="1">
    <citation type="submission" date="2022-10" db="EMBL/GenBank/DDBJ databases">
        <title>The complete genomes of actinobacterial strains from the NBC collection.</title>
        <authorList>
            <person name="Joergensen T.S."/>
            <person name="Alvarez Arevalo M."/>
            <person name="Sterndorff E.B."/>
            <person name="Faurdal D."/>
            <person name="Vuksanovic O."/>
            <person name="Mourched A.-S."/>
            <person name="Charusanti P."/>
            <person name="Shaw S."/>
            <person name="Blin K."/>
            <person name="Weber T."/>
        </authorList>
    </citation>
    <scope>NUCLEOTIDE SEQUENCE [LARGE SCALE GENOMIC DNA]</scope>
    <source>
        <strain evidence="7 8">NBC_01247</strain>
    </source>
</reference>
<dbReference type="InterPro" id="IPR013320">
    <property type="entry name" value="ConA-like_dom_sf"/>
</dbReference>
<dbReference type="Proteomes" id="UP001432014">
    <property type="component" value="Chromosome"/>
</dbReference>
<feature type="signal peptide" evidence="4">
    <location>
        <begin position="1"/>
        <end position="21"/>
    </location>
</feature>
<sequence length="1434" mass="148402">MTAVLSLAAGLLSFAPVAAQAAGTTDFQAAVQASDAKHSGELLSPRPADLAVAEAKRTGKDVPIPSLTDEFSTSFATPTGRIRQEQHMDAQRTRRSDGSWAALDDSLVRQADGSLAPAAASERLVISGGGTGPLATMTTEDGKQLAVGSPFPGALPVPAVSGNSALFASVAPDTDLKVTATKFGGYTTVLVLHTPTAAANPAVRSLSFPATAVGLELSSAADGSLQATSGGDTVFTAPTPRMWSAAAPAAPAGAAAKPARGATAQGAEDAPGAESGPAGANKQAPDTRSTSGGPGPRATTAEIPITASADAKGKGAIRLSPGPELLDGANTSYPIYVDPSWSNDARGKSHHAWVMSGRTDTGNFDRTGSADHDHPGVGYQGWEAPKGVERALYEFDISGYLPDTAVSYANLHVSQYVSSDWSCTTAYPVNVYRAEAFDSNVNWTNHALREWVAGQNVPGNGTSSACYNDLGVDFNVTAPMRGALADTGKPLAFALLGKEGTGDRTGFKRFAWDAVLSTEYDHVPLTPGDPRAQPTPHRVTAASNDACWNAPLSSYGWITDTTVTLTSTVGSHNQPKLTEFVNLWDNSVAGSPGVAAGWSEFVPNGSRATYAVPRGALKDGHHYGWQTQGDDGLLRGPGSAVCHFAVDTTPPALAFGAFTDPNTQFPPSGSGQFTKLHLGDTGHFPFTASDPNPSGLLASGVSCVRWGYDPQLPEDTSDQVCGTPLSVTDITTKPVRWGTNTLYVRVYDEAGNMSRTESYSFYVPPALGTAAYGDITGDARPDIITADAAGNLVTYGPGTEPGTARTEPTSTAAVVGQAPEAPGNVPRSWGNFRVTHRGSMNPGARNDDLFVHRDGGDTLYYFMNSSWQQGHFDQGKATTLTRPNCVDLAACPGYAQDQNWQYTSQITPIGAAGPTRTPSNDAIGATGFLAVEGADLWYFPRETASSLRSPLRVSAGTWDDVDLMIPGNTLAVGPAGSATAPALWARARTSAGGRTAGDIYQYALTVETRADEWGAYTAVSGVTASPATSIGSGFTTTAYPVVGADGDQTDDADPVADLWGKDSSGSLHIFPGVVTDKQVSSIGADFYAGKTRTPDFQLKLKGDATARPAGTGTTASGLAFTEDSVNGITTKVATFNGNNSVLATTSPVIDTRQSFTISTWARSTGVGSVLASQDTVHASSFILWSEGTGGAWRFGLATADDNNWPYQYTDITNSAALVQSGKWTRLTATYNATTGGMSLYVDGVLAGSSYHSAATSPAPSGNLVLGRYKYQGAPTVSFSGSLSDFAVYNTALPAAPSTTSVRHASSDRCLDVPGNDTAQGVRILACNDSPAQSFTLNPATGSITTGGKCLDITGGGTANGTGIGLGTCSPGASNQTWTPRADGSLHNPGSGRCLDIPNNDITQGNRLALFDCNGSPAQTWSILTAKTPVLPVNP</sequence>
<dbReference type="RefSeq" id="WP_329494366.1">
    <property type="nucleotide sequence ID" value="NZ_CP108460.1"/>
</dbReference>
<evidence type="ECO:0000313" key="8">
    <source>
        <dbReference type="Proteomes" id="UP001432014"/>
    </source>
</evidence>
<evidence type="ECO:0000256" key="3">
    <source>
        <dbReference type="SAM" id="MobiDB-lite"/>
    </source>
</evidence>
<dbReference type="NCBIfam" id="NF033679">
    <property type="entry name" value="DNRLRE_dom"/>
    <property type="match status" value="1"/>
</dbReference>
<dbReference type="SUPFAM" id="SSF50370">
    <property type="entry name" value="Ricin B-like lectins"/>
    <property type="match status" value="1"/>
</dbReference>
<dbReference type="Pfam" id="PF13385">
    <property type="entry name" value="Laminin_G_3"/>
    <property type="match status" value="1"/>
</dbReference>
<dbReference type="Pfam" id="PF00652">
    <property type="entry name" value="Ricin_B_lectin"/>
    <property type="match status" value="1"/>
</dbReference>
<gene>
    <name evidence="7" type="ORF">OG469_30935</name>
</gene>
<feature type="chain" id="PRO_5047471604" evidence="4">
    <location>
        <begin position="22"/>
        <end position="1434"/>
    </location>
</feature>
<dbReference type="EMBL" id="CP108482">
    <property type="protein sequence ID" value="WUS59533.1"/>
    <property type="molecule type" value="Genomic_DNA"/>
</dbReference>
<feature type="domain" description="Ricin B lectin" evidence="5">
    <location>
        <begin position="1298"/>
        <end position="1423"/>
    </location>
</feature>
<keyword evidence="8" id="KW-1185">Reference proteome</keyword>
<dbReference type="SMART" id="SM00458">
    <property type="entry name" value="RICIN"/>
    <property type="match status" value="1"/>
</dbReference>
<evidence type="ECO:0000256" key="4">
    <source>
        <dbReference type="SAM" id="SignalP"/>
    </source>
</evidence>
<protein>
    <submittedName>
        <fullName evidence="7">Ricin-type beta-trefoil lectin domain protein</fullName>
    </submittedName>
</protein>
<evidence type="ECO:0000256" key="2">
    <source>
        <dbReference type="ARBA" id="ARBA00023157"/>
    </source>
</evidence>
<evidence type="ECO:0000256" key="1">
    <source>
        <dbReference type="ARBA" id="ARBA00022729"/>
    </source>
</evidence>
<feature type="region of interest" description="Disordered" evidence="3">
    <location>
        <begin position="245"/>
        <end position="309"/>
    </location>
</feature>
<dbReference type="SMART" id="SM00560">
    <property type="entry name" value="LamGL"/>
    <property type="match status" value="1"/>
</dbReference>
<keyword evidence="1 4" id="KW-0732">Signal</keyword>
<dbReference type="PROSITE" id="PS50231">
    <property type="entry name" value="RICIN_B_LECTIN"/>
    <property type="match status" value="1"/>
</dbReference>
<proteinExistence type="predicted"/>
<feature type="domain" description="LamG-like jellyroll fold" evidence="6">
    <location>
        <begin position="1153"/>
        <end position="1295"/>
    </location>
</feature>
<dbReference type="InterPro" id="IPR035992">
    <property type="entry name" value="Ricin_B-like_lectins"/>
</dbReference>
<dbReference type="Gene3D" id="2.60.120.200">
    <property type="match status" value="1"/>
</dbReference>
<dbReference type="Gene3D" id="2.80.10.50">
    <property type="match status" value="1"/>
</dbReference>
<feature type="compositionally biased region" description="Low complexity" evidence="3">
    <location>
        <begin position="245"/>
        <end position="267"/>
    </location>
</feature>
<organism evidence="7 8">
    <name type="scientific">Kitasatospora herbaricolor</name>
    <dbReference type="NCBI Taxonomy" id="68217"/>
    <lineage>
        <taxon>Bacteria</taxon>
        <taxon>Bacillati</taxon>
        <taxon>Actinomycetota</taxon>
        <taxon>Actinomycetes</taxon>
        <taxon>Kitasatosporales</taxon>
        <taxon>Streptomycetaceae</taxon>
        <taxon>Kitasatospora</taxon>
    </lineage>
</organism>
<evidence type="ECO:0000259" key="6">
    <source>
        <dbReference type="SMART" id="SM00560"/>
    </source>
</evidence>
<dbReference type="InterPro" id="IPR000772">
    <property type="entry name" value="Ricin_B_lectin"/>
</dbReference>
<evidence type="ECO:0000313" key="7">
    <source>
        <dbReference type="EMBL" id="WUS59533.1"/>
    </source>
</evidence>
<evidence type="ECO:0000259" key="5">
    <source>
        <dbReference type="SMART" id="SM00458"/>
    </source>
</evidence>